<dbReference type="PANTHER" id="PTHR31447:SF0">
    <property type="entry name" value="HYDROXYPROLINE-RICH GLYCOPROTEIN FAMILY PROTEIN"/>
    <property type="match status" value="1"/>
</dbReference>
<sequence>MAAPSGNTTAVPSEKMQFPGGGDLHSGQQWGFAAEREAFMSWLRCEFAAANAIIDVLVHHIRATGEPGEYDHVFGAIHHRRYNWTPVLHMQHYYSIADVVNALQHASWRKHQQRHFEPPKVVEKDFRRPSFGHRQLHRFDNVRENYNSSASSPGDRDKGEEKVEKSEEGKQKGETHLLEVKGSVVAEENEGIDDSHTSEANHSTKDGQLPLGTECGKLEPAIKDDHNKPHLTGVSNEANLQDVDDKIPAQDEKQTQSSVPKTFVANETNDGRMVNVVEGLKLYDQLFDSSEVSKLVSLANDLRAAGRRGEYPRPTFALYKRPMKGHGREIIQLGVPVAEGPLEDENTSGTSRDGKVEDIPELLQDVLDRAVQLQILAVKPDFCVIDFFHEGDHSHPHLWPSWFGRPVSSLFLTSCDMVLGRAIVADPRGEYRGSLKLSLSPGDLLVMQGKSADLARHAIPSIRKHRILLTFGKSQPRKNLPSDLPRFPPSATPPPSHWGPPPIRSPGLPRHSLGPKHFGVAPSTGVLSAPSIRPQHLPPPNGIQPMFVPPAPVAPTSVTYPTPIPVPVASAGWTGAATQRHPSPRLPVPGTGVFLPPSGSGHSPPSPIAEPPLPPASHETSCAPETTEHENGVDKHHINNNASPRNKTDDPETRLDCNGSLDNGLSTGVRLPNGKEDQQGGISKKKVTSKAATTASK</sequence>
<feature type="compositionally biased region" description="Basic and acidic residues" evidence="2">
    <location>
        <begin position="154"/>
        <end position="179"/>
    </location>
</feature>
<feature type="compositionally biased region" description="Basic and acidic residues" evidence="2">
    <location>
        <begin position="646"/>
        <end position="655"/>
    </location>
</feature>
<dbReference type="RefSeq" id="XP_039124375.1">
    <property type="nucleotide sequence ID" value="XM_039268441.1"/>
</dbReference>
<evidence type="ECO:0000313" key="4">
    <source>
        <dbReference type="RefSeq" id="XP_039124374.1"/>
    </source>
</evidence>
<evidence type="ECO:0000256" key="2">
    <source>
        <dbReference type="SAM" id="MobiDB-lite"/>
    </source>
</evidence>
<evidence type="ECO:0000313" key="3">
    <source>
        <dbReference type="Proteomes" id="UP001515500"/>
    </source>
</evidence>
<dbReference type="Proteomes" id="UP001515500">
    <property type="component" value="Chromosome 5"/>
</dbReference>
<feature type="region of interest" description="Disordered" evidence="2">
    <location>
        <begin position="1"/>
        <end position="20"/>
    </location>
</feature>
<feature type="compositionally biased region" description="Basic and acidic residues" evidence="2">
    <location>
        <begin position="216"/>
        <end position="228"/>
    </location>
</feature>
<evidence type="ECO:0000313" key="5">
    <source>
        <dbReference type="RefSeq" id="XP_039124375.1"/>
    </source>
</evidence>
<feature type="compositionally biased region" description="Basic and acidic residues" evidence="2">
    <location>
        <begin position="626"/>
        <end position="637"/>
    </location>
</feature>
<protein>
    <submittedName>
        <fullName evidence="4 5">RNA demethylase ALKBH10B</fullName>
    </submittedName>
</protein>
<gene>
    <name evidence="4 5" type="primary">LOC120260866</name>
</gene>
<dbReference type="GeneID" id="120260866"/>
<dbReference type="InterPro" id="IPR037151">
    <property type="entry name" value="AlkB-like_sf"/>
</dbReference>
<keyword evidence="3" id="KW-1185">Reference proteome</keyword>
<feature type="region of interest" description="Disordered" evidence="2">
    <location>
        <begin position="575"/>
        <end position="697"/>
    </location>
</feature>
<dbReference type="AlphaFoldDB" id="A0AB40BAR5"/>
<dbReference type="PANTHER" id="PTHR31447">
    <property type="entry name" value="HYDROXYPROLINE-RICH GLYCOPROTEIN FAMILY PROTEIN-RELATED"/>
    <property type="match status" value="1"/>
</dbReference>
<feature type="region of interest" description="Disordered" evidence="2">
    <location>
        <begin position="474"/>
        <end position="544"/>
    </location>
</feature>
<dbReference type="GO" id="GO:0003729">
    <property type="term" value="F:mRNA binding"/>
    <property type="evidence" value="ECO:0007669"/>
    <property type="project" value="InterPro"/>
</dbReference>
<dbReference type="InterPro" id="IPR044842">
    <property type="entry name" value="ALKBH9B/ALKBH10B-like"/>
</dbReference>
<dbReference type="Gene3D" id="2.60.120.590">
    <property type="entry name" value="Alpha-ketoglutarate-dependent dioxygenase AlkB-like"/>
    <property type="match status" value="1"/>
</dbReference>
<comment type="similarity">
    <text evidence="1">Belongs to the alkB family.</text>
</comment>
<feature type="compositionally biased region" description="Pro residues" evidence="2">
    <location>
        <begin position="604"/>
        <end position="615"/>
    </location>
</feature>
<dbReference type="GO" id="GO:0006402">
    <property type="term" value="P:mRNA catabolic process"/>
    <property type="evidence" value="ECO:0007669"/>
    <property type="project" value="InterPro"/>
</dbReference>
<feature type="compositionally biased region" description="Basic and acidic residues" evidence="2">
    <location>
        <begin position="193"/>
        <end position="205"/>
    </location>
</feature>
<dbReference type="RefSeq" id="XP_039124374.1">
    <property type="nucleotide sequence ID" value="XM_039268440.1"/>
</dbReference>
<reference evidence="4 5" key="1">
    <citation type="submission" date="2025-04" db="UniProtKB">
        <authorList>
            <consortium name="RefSeq"/>
        </authorList>
    </citation>
    <scope>IDENTIFICATION</scope>
</reference>
<dbReference type="SUPFAM" id="SSF51197">
    <property type="entry name" value="Clavaminate synthase-like"/>
    <property type="match status" value="1"/>
</dbReference>
<feature type="region of interest" description="Disordered" evidence="2">
    <location>
        <begin position="133"/>
        <end position="240"/>
    </location>
</feature>
<name>A0AB40BAR5_DIOCR</name>
<feature type="compositionally biased region" description="Polar residues" evidence="2">
    <location>
        <begin position="1"/>
        <end position="11"/>
    </location>
</feature>
<evidence type="ECO:0000256" key="1">
    <source>
        <dbReference type="ARBA" id="ARBA00007879"/>
    </source>
</evidence>
<proteinExistence type="inferred from homology"/>
<accession>A0AB40BAR5</accession>
<organism evidence="3 5">
    <name type="scientific">Dioscorea cayennensis subsp. rotundata</name>
    <name type="common">White Guinea yam</name>
    <name type="synonym">Dioscorea rotundata</name>
    <dbReference type="NCBI Taxonomy" id="55577"/>
    <lineage>
        <taxon>Eukaryota</taxon>
        <taxon>Viridiplantae</taxon>
        <taxon>Streptophyta</taxon>
        <taxon>Embryophyta</taxon>
        <taxon>Tracheophyta</taxon>
        <taxon>Spermatophyta</taxon>
        <taxon>Magnoliopsida</taxon>
        <taxon>Liliopsida</taxon>
        <taxon>Dioscoreales</taxon>
        <taxon>Dioscoreaceae</taxon>
        <taxon>Dioscorea</taxon>
    </lineage>
</organism>
<dbReference type="GO" id="GO:0032451">
    <property type="term" value="F:demethylase activity"/>
    <property type="evidence" value="ECO:0007669"/>
    <property type="project" value="InterPro"/>
</dbReference>
<feature type="compositionally biased region" description="Pro residues" evidence="2">
    <location>
        <begin position="486"/>
        <end position="504"/>
    </location>
</feature>